<dbReference type="AlphaFoldDB" id="A0AAW1HW72"/>
<name>A0AAW1HW72_POPJA</name>
<evidence type="ECO:0008006" key="3">
    <source>
        <dbReference type="Google" id="ProtNLM"/>
    </source>
</evidence>
<accession>A0AAW1HW72</accession>
<reference evidence="1 2" key="1">
    <citation type="journal article" date="2024" name="BMC Genomics">
        <title>De novo assembly and annotation of Popillia japonica's genome with initial clues to its potential as an invasive pest.</title>
        <authorList>
            <person name="Cucini C."/>
            <person name="Boschi S."/>
            <person name="Funari R."/>
            <person name="Cardaioli E."/>
            <person name="Iannotti N."/>
            <person name="Marturano G."/>
            <person name="Paoli F."/>
            <person name="Bruttini M."/>
            <person name="Carapelli A."/>
            <person name="Frati F."/>
            <person name="Nardi F."/>
        </authorList>
    </citation>
    <scope>NUCLEOTIDE SEQUENCE [LARGE SCALE GENOMIC DNA]</scope>
    <source>
        <strain evidence="1">DMR45628</strain>
    </source>
</reference>
<evidence type="ECO:0000313" key="1">
    <source>
        <dbReference type="EMBL" id="KAK9681082.1"/>
    </source>
</evidence>
<comment type="caution">
    <text evidence="1">The sequence shown here is derived from an EMBL/GenBank/DDBJ whole genome shotgun (WGS) entry which is preliminary data.</text>
</comment>
<dbReference type="Proteomes" id="UP001458880">
    <property type="component" value="Unassembled WGS sequence"/>
</dbReference>
<sequence length="129" mass="15000">MSTGHISSHLLKNVLFSSFKTLIVPNPRHSPHKHNVNIRKADNVGTEVYRQKLSFGSVKVATGNSGFNDFVASEGWAKFAQFNFVGARKYYIDTYIYMREFKARKITFWRNCVRRIARTPPLKLRMFLK</sequence>
<evidence type="ECO:0000313" key="2">
    <source>
        <dbReference type="Proteomes" id="UP001458880"/>
    </source>
</evidence>
<keyword evidence="2" id="KW-1185">Reference proteome</keyword>
<proteinExistence type="predicted"/>
<protein>
    <recommendedName>
        <fullName evidence="3">Pectinesterase</fullName>
    </recommendedName>
</protein>
<organism evidence="1 2">
    <name type="scientific">Popillia japonica</name>
    <name type="common">Japanese beetle</name>
    <dbReference type="NCBI Taxonomy" id="7064"/>
    <lineage>
        <taxon>Eukaryota</taxon>
        <taxon>Metazoa</taxon>
        <taxon>Ecdysozoa</taxon>
        <taxon>Arthropoda</taxon>
        <taxon>Hexapoda</taxon>
        <taxon>Insecta</taxon>
        <taxon>Pterygota</taxon>
        <taxon>Neoptera</taxon>
        <taxon>Endopterygota</taxon>
        <taxon>Coleoptera</taxon>
        <taxon>Polyphaga</taxon>
        <taxon>Scarabaeiformia</taxon>
        <taxon>Scarabaeidae</taxon>
        <taxon>Rutelinae</taxon>
        <taxon>Popillia</taxon>
    </lineage>
</organism>
<dbReference type="EMBL" id="JASPKY010000849">
    <property type="protein sequence ID" value="KAK9681082.1"/>
    <property type="molecule type" value="Genomic_DNA"/>
</dbReference>
<gene>
    <name evidence="1" type="ORF">QE152_g38591</name>
</gene>